<name>A0A7C4W1A3_9BACT</name>
<evidence type="ECO:0000313" key="1">
    <source>
        <dbReference type="EMBL" id="HGU33678.1"/>
    </source>
</evidence>
<gene>
    <name evidence="1" type="ORF">ENS29_12625</name>
</gene>
<protein>
    <submittedName>
        <fullName evidence="1">Uncharacterized protein</fullName>
    </submittedName>
</protein>
<organism evidence="1">
    <name type="scientific">Desulfatirhabdium butyrativorans</name>
    <dbReference type="NCBI Taxonomy" id="340467"/>
    <lineage>
        <taxon>Bacteria</taxon>
        <taxon>Pseudomonadati</taxon>
        <taxon>Thermodesulfobacteriota</taxon>
        <taxon>Desulfobacteria</taxon>
        <taxon>Desulfobacterales</taxon>
        <taxon>Desulfatirhabdiaceae</taxon>
        <taxon>Desulfatirhabdium</taxon>
    </lineage>
</organism>
<reference evidence="1" key="1">
    <citation type="journal article" date="2020" name="mSystems">
        <title>Genome- and Community-Level Interaction Insights into Carbon Utilization and Element Cycling Functions of Hydrothermarchaeota in Hydrothermal Sediment.</title>
        <authorList>
            <person name="Zhou Z."/>
            <person name="Liu Y."/>
            <person name="Xu W."/>
            <person name="Pan J."/>
            <person name="Luo Z.H."/>
            <person name="Li M."/>
        </authorList>
    </citation>
    <scope>NUCLEOTIDE SEQUENCE [LARGE SCALE GENOMIC DNA]</scope>
    <source>
        <strain evidence="1">SpSt-477</strain>
    </source>
</reference>
<dbReference type="EMBL" id="DSUH01000290">
    <property type="protein sequence ID" value="HGU33678.1"/>
    <property type="molecule type" value="Genomic_DNA"/>
</dbReference>
<comment type="caution">
    <text evidence="1">The sequence shown here is derived from an EMBL/GenBank/DDBJ whole genome shotgun (WGS) entry which is preliminary data.</text>
</comment>
<proteinExistence type="predicted"/>
<sequence>MFPNPESCLRLIPALVMELVDDWQSLSQCQPVT</sequence>
<dbReference type="AlphaFoldDB" id="A0A7C4W1A3"/>
<accession>A0A7C4W1A3</accession>